<dbReference type="EMBL" id="JABXXR010000001">
    <property type="protein sequence ID" value="NVN38947.1"/>
    <property type="molecule type" value="Genomic_DNA"/>
</dbReference>
<keyword evidence="2" id="KW-1185">Reference proteome</keyword>
<sequence length="64" mass="6754">MSAATPALEQLRDRIRRLEGRTHDPRRTVLPFGIEAIDRALPGGGLMLGALHDIAGGGADAQHG</sequence>
<dbReference type="AlphaFoldDB" id="A0A850P2Q0"/>
<comment type="caution">
    <text evidence="1">The sequence shown here is derived from an EMBL/GenBank/DDBJ whole genome shotgun (WGS) entry which is preliminary data.</text>
</comment>
<protein>
    <submittedName>
        <fullName evidence="1">Damage-inducible protein</fullName>
    </submittedName>
</protein>
<evidence type="ECO:0000313" key="1">
    <source>
        <dbReference type="EMBL" id="NVN38947.1"/>
    </source>
</evidence>
<evidence type="ECO:0000313" key="2">
    <source>
        <dbReference type="Proteomes" id="UP000585665"/>
    </source>
</evidence>
<reference evidence="1 2" key="1">
    <citation type="submission" date="2020-06" db="EMBL/GenBank/DDBJ databases">
        <title>Description of novel acetic acid bacteria.</title>
        <authorList>
            <person name="Sombolestani A."/>
        </authorList>
    </citation>
    <scope>NUCLEOTIDE SEQUENCE [LARGE SCALE GENOMIC DNA]</scope>
    <source>
        <strain evidence="1 2">LMG 27010</strain>
    </source>
</reference>
<feature type="non-terminal residue" evidence="1">
    <location>
        <position position="64"/>
    </location>
</feature>
<accession>A0A850P2Q0</accession>
<gene>
    <name evidence="1" type="ORF">HUK82_00005</name>
</gene>
<name>A0A850P2Q0_9PROT</name>
<dbReference type="Proteomes" id="UP000585665">
    <property type="component" value="Unassembled WGS sequence"/>
</dbReference>
<proteinExistence type="predicted"/>
<organism evidence="1 2">
    <name type="scientific">Ameyamaea chiangmaiensis</name>
    <dbReference type="NCBI Taxonomy" id="442969"/>
    <lineage>
        <taxon>Bacteria</taxon>
        <taxon>Pseudomonadati</taxon>
        <taxon>Pseudomonadota</taxon>
        <taxon>Alphaproteobacteria</taxon>
        <taxon>Acetobacterales</taxon>
        <taxon>Acetobacteraceae</taxon>
        <taxon>Ameyamaea</taxon>
    </lineage>
</organism>